<organism evidence="3 4">
    <name type="scientific">Keguizhuia sedimenti</name>
    <dbReference type="NCBI Taxonomy" id="3064264"/>
    <lineage>
        <taxon>Bacteria</taxon>
        <taxon>Pseudomonadati</taxon>
        <taxon>Pseudomonadota</taxon>
        <taxon>Betaproteobacteria</taxon>
        <taxon>Burkholderiales</taxon>
        <taxon>Oxalobacteraceae</taxon>
        <taxon>Keguizhuia</taxon>
    </lineage>
</organism>
<evidence type="ECO:0000313" key="3">
    <source>
        <dbReference type="EMBL" id="MDQ9172195.1"/>
    </source>
</evidence>
<protein>
    <recommendedName>
        <fullName evidence="2">Response regulatory domain-containing protein</fullName>
    </recommendedName>
</protein>
<evidence type="ECO:0000313" key="4">
    <source>
        <dbReference type="Proteomes" id="UP001225596"/>
    </source>
</evidence>
<comment type="caution">
    <text evidence="3">The sequence shown here is derived from an EMBL/GenBank/DDBJ whole genome shotgun (WGS) entry which is preliminary data.</text>
</comment>
<feature type="modified residue" description="4-aspartylphosphate" evidence="1">
    <location>
        <position position="36"/>
    </location>
</feature>
<name>A0ABU1BT71_9BURK</name>
<keyword evidence="1" id="KW-0597">Phosphoprotein</keyword>
<proteinExistence type="predicted"/>
<evidence type="ECO:0000256" key="1">
    <source>
        <dbReference type="PROSITE-ProRule" id="PRU00169"/>
    </source>
</evidence>
<sequence>MNILSGLGYKVLKASDGQSALVILQSGRPIDMLFTDVVMPGPVRSPDLAKRAKELHPNIEVLFTSGYTQNAIVHGGRLDPGVYLVNQQALSQRVSSPIYQTCLFCKPLSNYVVSNSFIGQQKWPRSRRARK</sequence>
<dbReference type="InterPro" id="IPR011006">
    <property type="entry name" value="CheY-like_superfamily"/>
</dbReference>
<evidence type="ECO:0000259" key="2">
    <source>
        <dbReference type="PROSITE" id="PS50110"/>
    </source>
</evidence>
<dbReference type="EMBL" id="JAUYVH010000017">
    <property type="protein sequence ID" value="MDQ9172195.1"/>
    <property type="molecule type" value="Genomic_DNA"/>
</dbReference>
<dbReference type="InterPro" id="IPR001789">
    <property type="entry name" value="Sig_transdc_resp-reg_receiver"/>
</dbReference>
<dbReference type="PROSITE" id="PS50110">
    <property type="entry name" value="RESPONSE_REGULATORY"/>
    <property type="match status" value="1"/>
</dbReference>
<dbReference type="Proteomes" id="UP001225596">
    <property type="component" value="Unassembled WGS sequence"/>
</dbReference>
<feature type="domain" description="Response regulatory" evidence="2">
    <location>
        <begin position="1"/>
        <end position="98"/>
    </location>
</feature>
<accession>A0ABU1BT71</accession>
<gene>
    <name evidence="3" type="ORF">Q8A64_17425</name>
</gene>
<keyword evidence="4" id="KW-1185">Reference proteome</keyword>
<dbReference type="Gene3D" id="3.40.50.2300">
    <property type="match status" value="1"/>
</dbReference>
<reference evidence="3 4" key="1">
    <citation type="submission" date="2023-08" db="EMBL/GenBank/DDBJ databases">
        <title>Oxalobacteraceae gen .nov., isolated from river sludge outside the plant.</title>
        <authorList>
            <person name="Zhao S.Y."/>
        </authorList>
    </citation>
    <scope>NUCLEOTIDE SEQUENCE [LARGE SCALE GENOMIC DNA]</scope>
    <source>
        <strain evidence="3 4">R-40</strain>
    </source>
</reference>
<dbReference type="SUPFAM" id="SSF52172">
    <property type="entry name" value="CheY-like"/>
    <property type="match status" value="1"/>
</dbReference>
<dbReference type="RefSeq" id="WP_338438206.1">
    <property type="nucleotide sequence ID" value="NZ_JAUYVH010000017.1"/>
</dbReference>